<evidence type="ECO:0000313" key="2">
    <source>
        <dbReference type="EMBL" id="VAW69970.1"/>
    </source>
</evidence>
<dbReference type="AlphaFoldDB" id="A0A3B0XZ48"/>
<accession>A0A3B0XZ48</accession>
<proteinExistence type="predicted"/>
<name>A0A3B0XZ48_9ZZZZ</name>
<dbReference type="EMBL" id="UOFJ01000481">
    <property type="protein sequence ID" value="VAW69970.1"/>
    <property type="molecule type" value="Genomic_DNA"/>
</dbReference>
<organism evidence="2">
    <name type="scientific">hydrothermal vent metagenome</name>
    <dbReference type="NCBI Taxonomy" id="652676"/>
    <lineage>
        <taxon>unclassified sequences</taxon>
        <taxon>metagenomes</taxon>
        <taxon>ecological metagenomes</taxon>
    </lineage>
</organism>
<protein>
    <submittedName>
        <fullName evidence="2">Uncharacterized protein</fullName>
    </submittedName>
</protein>
<sequence length="251" mass="28389">MNRTFLILLMIGTAMMIAVIGQRKPLNSLDYMPWEVDLLKNGSTRVLGITLGKTTIQEANQIFASFAQSRLIRNNGAVHHPASELASADARPSSLNTPDTNNQTADNASTDNEATPPPDYQLIARYNNLNFDGLVAEVQLLYQLDKATILALRNTLKIDKTTQTGIETRPLEYEIDKQNEMSWLSTPVAGITFIPSIDYDKDTIQQRFGQAAKQLKINENEQHWLYPEFGLKIFIYADRPDRFVYSSIMFR</sequence>
<feature type="compositionally biased region" description="Polar residues" evidence="1">
    <location>
        <begin position="93"/>
        <end position="113"/>
    </location>
</feature>
<evidence type="ECO:0000256" key="1">
    <source>
        <dbReference type="SAM" id="MobiDB-lite"/>
    </source>
</evidence>
<gene>
    <name evidence="2" type="ORF">MNBD_GAMMA10-1344</name>
</gene>
<feature type="region of interest" description="Disordered" evidence="1">
    <location>
        <begin position="82"/>
        <end position="116"/>
    </location>
</feature>
<reference evidence="2" key="1">
    <citation type="submission" date="2018-06" db="EMBL/GenBank/DDBJ databases">
        <authorList>
            <person name="Zhirakovskaya E."/>
        </authorList>
    </citation>
    <scope>NUCLEOTIDE SEQUENCE</scope>
</reference>